<evidence type="ECO:0000313" key="3">
    <source>
        <dbReference type="Proteomes" id="UP000216411"/>
    </source>
</evidence>
<comment type="caution">
    <text evidence="2">The sequence shown here is derived from an EMBL/GenBank/DDBJ whole genome shotgun (WGS) entry which is preliminary data.</text>
</comment>
<organism evidence="2 3">
    <name type="scientific">Lachnotalea glycerini</name>
    <dbReference type="NCBI Taxonomy" id="1763509"/>
    <lineage>
        <taxon>Bacteria</taxon>
        <taxon>Bacillati</taxon>
        <taxon>Bacillota</taxon>
        <taxon>Clostridia</taxon>
        <taxon>Lachnospirales</taxon>
        <taxon>Lachnospiraceae</taxon>
        <taxon>Lachnotalea</taxon>
    </lineage>
</organism>
<reference evidence="2 3" key="1">
    <citation type="journal article" date="2017" name="Genome Announc.">
        <title>Draft Genome Sequence of a Sporulating and Motile Strain of Lachnotalea glycerini Isolated from Water in Quebec City, Canada.</title>
        <authorList>
            <person name="Maheux A.F."/>
            <person name="Boudreau D.K."/>
            <person name="Berube E."/>
            <person name="Boissinot M."/>
            <person name="Raymond F."/>
            <person name="Brodeur S."/>
            <person name="Corbeil J."/>
            <person name="Isabel S."/>
            <person name="Omar R.F."/>
            <person name="Bergeron M.G."/>
        </authorList>
    </citation>
    <scope>NUCLEOTIDE SEQUENCE [LARGE SCALE GENOMIC DNA]</scope>
    <source>
        <strain evidence="2 3">CCRI-19302</strain>
    </source>
</reference>
<dbReference type="Proteomes" id="UP000247523">
    <property type="component" value="Unassembled WGS sequence"/>
</dbReference>
<protein>
    <submittedName>
        <fullName evidence="2">Uncharacterized protein</fullName>
    </submittedName>
</protein>
<dbReference type="Proteomes" id="UP000216411">
    <property type="component" value="Unassembled WGS sequence"/>
</dbReference>
<gene>
    <name evidence="1" type="ORF">C8E03_10821</name>
    <name evidence="2" type="ORF">CG710_012470</name>
</gene>
<dbReference type="EMBL" id="QICS01000008">
    <property type="protein sequence ID" value="PXV88300.1"/>
    <property type="molecule type" value="Genomic_DNA"/>
</dbReference>
<proteinExistence type="predicted"/>
<sequence length="157" mass="18469">MCRILDIKEERILKLTNIIERKINDEESELGIDVLVNQIDNYIISKGAKCIGPLIHISEGKYDNDMEFRTENTLMRQLDRVLHHPDKGYKFYPILKIKNCYYCRFSGEEGDIHFAVDKIRILAYENYKTIKSKVYVVYISNVDSKIVADIFVERVDE</sequence>
<dbReference type="EMBL" id="NOKA02000026">
    <property type="protein sequence ID" value="RDY30880.1"/>
    <property type="molecule type" value="Genomic_DNA"/>
</dbReference>
<keyword evidence="3" id="KW-1185">Reference proteome</keyword>
<name>A0A255IS19_9FIRM</name>
<evidence type="ECO:0000313" key="2">
    <source>
        <dbReference type="EMBL" id="RDY30880.1"/>
    </source>
</evidence>
<evidence type="ECO:0000313" key="1">
    <source>
        <dbReference type="EMBL" id="PXV88300.1"/>
    </source>
</evidence>
<evidence type="ECO:0000313" key="4">
    <source>
        <dbReference type="Proteomes" id="UP000247523"/>
    </source>
</evidence>
<reference evidence="1 4" key="2">
    <citation type="submission" date="2018-05" db="EMBL/GenBank/DDBJ databases">
        <title>Genomic Encyclopedia of Type Strains, Phase IV (KMG-IV): sequencing the most valuable type-strain genomes for metagenomic binning, comparative biology and taxonomic classification.</title>
        <authorList>
            <person name="Goeker M."/>
        </authorList>
    </citation>
    <scope>NUCLEOTIDE SEQUENCE [LARGE SCALE GENOMIC DNA]</scope>
    <source>
        <strain evidence="1 4">DSM 28816</strain>
    </source>
</reference>
<reference evidence="2" key="3">
    <citation type="submission" date="2018-07" db="EMBL/GenBank/DDBJ databases">
        <authorList>
            <person name="Quirk P.G."/>
            <person name="Krulwich T.A."/>
        </authorList>
    </citation>
    <scope>NUCLEOTIDE SEQUENCE</scope>
    <source>
        <strain evidence="2">CCRI-19302</strain>
    </source>
</reference>
<dbReference type="RefSeq" id="WP_094376421.1">
    <property type="nucleotide sequence ID" value="NZ_NOKA02000026.1"/>
</dbReference>
<accession>A0A255IS19</accession>
<dbReference type="AlphaFoldDB" id="A0A255IS19"/>